<organism evidence="1 2">
    <name type="scientific">Punica granatum</name>
    <name type="common">Pomegranate</name>
    <dbReference type="NCBI Taxonomy" id="22663"/>
    <lineage>
        <taxon>Eukaryota</taxon>
        <taxon>Viridiplantae</taxon>
        <taxon>Streptophyta</taxon>
        <taxon>Embryophyta</taxon>
        <taxon>Tracheophyta</taxon>
        <taxon>Spermatophyta</taxon>
        <taxon>Magnoliopsida</taxon>
        <taxon>eudicotyledons</taxon>
        <taxon>Gunneridae</taxon>
        <taxon>Pentapetalae</taxon>
        <taxon>rosids</taxon>
        <taxon>malvids</taxon>
        <taxon>Myrtales</taxon>
        <taxon>Lythraceae</taxon>
        <taxon>Punica</taxon>
    </lineage>
</organism>
<dbReference type="SUPFAM" id="SSF56219">
    <property type="entry name" value="DNase I-like"/>
    <property type="match status" value="1"/>
</dbReference>
<evidence type="ECO:0000313" key="1">
    <source>
        <dbReference type="Proteomes" id="UP000515151"/>
    </source>
</evidence>
<proteinExistence type="predicted"/>
<sequence>MDILLRNLNASCRSSSDRSLLMLWDSGWSLGILTRFSIPVKRVEGTFNPMPALWFRDTLEDCSLMDLGSSGPHFTWRGQEFTGYEQVVFKRLDRAVCNASWRSAFPEEAVRVLPCFKSGHHALLLDISGFRPDQRVQRPFRYLAAWHTHSNFPRMLQSSWQSSLSFAMNPVSFRDNVQQWNREVFGNIQIRIEG</sequence>
<dbReference type="AlphaFoldDB" id="A0A6P8BTC6"/>
<dbReference type="InterPro" id="IPR036691">
    <property type="entry name" value="Endo/exonu/phosph_ase_sf"/>
</dbReference>
<dbReference type="OrthoDB" id="1305348at2759"/>
<accession>A0A6P8BTC6</accession>
<gene>
    <name evidence="2" type="primary">LOC116188792</name>
</gene>
<dbReference type="PANTHER" id="PTHR33710:SF77">
    <property type="entry name" value="DNASE I-LIKE SUPERFAMILY PROTEIN"/>
    <property type="match status" value="1"/>
</dbReference>
<dbReference type="RefSeq" id="XP_031374122.1">
    <property type="nucleotide sequence ID" value="XM_031518262.1"/>
</dbReference>
<reference evidence="2" key="2">
    <citation type="submission" date="2025-08" db="UniProtKB">
        <authorList>
            <consortium name="RefSeq"/>
        </authorList>
    </citation>
    <scope>IDENTIFICATION</scope>
    <source>
        <tissue evidence="2">Leaf</tissue>
    </source>
</reference>
<dbReference type="GeneID" id="116188792"/>
<keyword evidence="1" id="KW-1185">Reference proteome</keyword>
<reference evidence="1" key="1">
    <citation type="journal article" date="2020" name="Plant Biotechnol. J.">
        <title>The pomegranate (Punica granatum L.) draft genome dissects genetic divergence between soft- and hard-seeded cultivars.</title>
        <authorList>
            <person name="Luo X."/>
            <person name="Li H."/>
            <person name="Wu Z."/>
            <person name="Yao W."/>
            <person name="Zhao P."/>
            <person name="Cao D."/>
            <person name="Yu H."/>
            <person name="Li K."/>
            <person name="Poudel K."/>
            <person name="Zhao D."/>
            <person name="Zhang F."/>
            <person name="Xia X."/>
            <person name="Chen L."/>
            <person name="Wang Q."/>
            <person name="Jing D."/>
            <person name="Cao S."/>
        </authorList>
    </citation>
    <scope>NUCLEOTIDE SEQUENCE [LARGE SCALE GENOMIC DNA]</scope>
    <source>
        <strain evidence="1">cv. Tunisia</strain>
    </source>
</reference>
<protein>
    <submittedName>
        <fullName evidence="2">Uncharacterized protein LOC116188792</fullName>
    </submittedName>
</protein>
<dbReference type="Gene3D" id="3.60.10.10">
    <property type="entry name" value="Endonuclease/exonuclease/phosphatase"/>
    <property type="match status" value="1"/>
</dbReference>
<name>A0A6P8BTC6_PUNGR</name>
<evidence type="ECO:0000313" key="2">
    <source>
        <dbReference type="RefSeq" id="XP_031374122.1"/>
    </source>
</evidence>
<dbReference type="PANTHER" id="PTHR33710">
    <property type="entry name" value="BNAC02G09200D PROTEIN"/>
    <property type="match status" value="1"/>
</dbReference>
<dbReference type="Proteomes" id="UP000515151">
    <property type="component" value="Chromosome 8"/>
</dbReference>